<evidence type="ECO:0000256" key="11">
    <source>
        <dbReference type="ARBA" id="ARBA00047635"/>
    </source>
</evidence>
<dbReference type="KEGG" id="oga:100954309"/>
<dbReference type="GeneTree" id="ENSGT00940000157942"/>
<evidence type="ECO:0000256" key="6">
    <source>
        <dbReference type="ARBA" id="ARBA00037784"/>
    </source>
</evidence>
<feature type="domain" description="A to I editase" evidence="13">
    <location>
        <begin position="63"/>
        <end position="501"/>
    </location>
</feature>
<dbReference type="SMART" id="SM00552">
    <property type="entry name" value="ADEAMc"/>
    <property type="match status" value="1"/>
</dbReference>
<keyword evidence="2" id="KW-0479">Metal-binding</keyword>
<accession>H0WT26</accession>
<reference evidence="15" key="1">
    <citation type="submission" date="2011-03" db="EMBL/GenBank/DDBJ databases">
        <title>Version 3 of the genome sequence of Otolemur garnettii (Bushbaby).</title>
        <authorList>
            <consortium name="The Broad Institute Genome Sequencing Platform"/>
            <person name="Di Palma F."/>
            <person name="Johnson J."/>
            <person name="Lander E.S."/>
            <person name="Lindblad-Toh K."/>
            <person name="Jaffe D.B."/>
            <person name="Gnerre S."/>
            <person name="MacCallum I."/>
            <person name="Przybylski D."/>
            <person name="Ribeiro F.J."/>
            <person name="Burton J.N."/>
            <person name="Walker B.J."/>
            <person name="Sharpe T."/>
            <person name="Hall G."/>
        </authorList>
    </citation>
    <scope>NUCLEOTIDE SEQUENCE [LARGE SCALE GENOMIC DNA]</scope>
</reference>
<evidence type="ECO:0000313" key="14">
    <source>
        <dbReference type="Ensembl" id="ENSOGAP00000005275.2"/>
    </source>
</evidence>
<evidence type="ECO:0000256" key="2">
    <source>
        <dbReference type="ARBA" id="ARBA00022723"/>
    </source>
</evidence>
<dbReference type="EMBL" id="AAQR03081500">
    <property type="status" value="NOT_ANNOTATED_CDS"/>
    <property type="molecule type" value="Genomic_DNA"/>
</dbReference>
<dbReference type="PANTHER" id="PTHR46516:SF1">
    <property type="entry name" value="TRNA-SPECIFIC ADENOSINE DEAMINASE 1"/>
    <property type="match status" value="1"/>
</dbReference>
<name>H0WT26_OTOGA</name>
<comment type="function">
    <text evidence="6">Specifically deaminates adenosine-37 to inosine in tRNA-Ala.</text>
</comment>
<evidence type="ECO:0000256" key="8">
    <source>
        <dbReference type="ARBA" id="ARBA00038940"/>
    </source>
</evidence>
<dbReference type="PROSITE" id="PS50141">
    <property type="entry name" value="A_DEAMIN_EDITASE"/>
    <property type="match status" value="1"/>
</dbReference>
<dbReference type="EMBL" id="AAQR03081501">
    <property type="status" value="NOT_ANNOTATED_CDS"/>
    <property type="molecule type" value="Genomic_DNA"/>
</dbReference>
<keyword evidence="4" id="KW-0862">Zinc</keyword>
<dbReference type="Ensembl" id="ENSOGAT00000005903.2">
    <property type="protein sequence ID" value="ENSOGAP00000005275.2"/>
    <property type="gene ID" value="ENSOGAG00000005899.2"/>
</dbReference>
<evidence type="ECO:0000256" key="7">
    <source>
        <dbReference type="ARBA" id="ARBA00038326"/>
    </source>
</evidence>
<evidence type="ECO:0000256" key="1">
    <source>
        <dbReference type="ARBA" id="ARBA00022694"/>
    </source>
</evidence>
<feature type="region of interest" description="Disordered" evidence="12">
    <location>
        <begin position="171"/>
        <end position="192"/>
    </location>
</feature>
<dbReference type="OMA" id="HPKKITY"/>
<comment type="cofactor">
    <cofactor evidence="5">
        <name>1D-myo-inositol hexakisphosphate</name>
        <dbReference type="ChEBI" id="CHEBI:58130"/>
    </cofactor>
</comment>
<protein>
    <recommendedName>
        <fullName evidence="9">tRNA-specific adenosine deaminase 1</fullName>
        <ecNumber evidence="8">3.5.4.34</ecNumber>
    </recommendedName>
    <alternativeName>
        <fullName evidence="10">tRNA-specific adenosine-37 deaminase</fullName>
    </alternativeName>
</protein>
<comment type="catalytic activity">
    <reaction evidence="11">
        <text>adenosine(37) in tRNA(Ala) + H2O + H(+) = inosine(37) in tRNA(Ala) + NH4(+)</text>
        <dbReference type="Rhea" id="RHEA:50968"/>
        <dbReference type="Rhea" id="RHEA-COMP:12855"/>
        <dbReference type="Rhea" id="RHEA-COMP:12856"/>
        <dbReference type="ChEBI" id="CHEBI:15377"/>
        <dbReference type="ChEBI" id="CHEBI:15378"/>
        <dbReference type="ChEBI" id="CHEBI:28938"/>
        <dbReference type="ChEBI" id="CHEBI:74411"/>
        <dbReference type="ChEBI" id="CHEBI:82852"/>
        <dbReference type="EC" id="3.5.4.34"/>
    </reaction>
</comment>
<reference evidence="14" key="2">
    <citation type="submission" date="2025-08" db="UniProtKB">
        <authorList>
            <consortium name="Ensembl"/>
        </authorList>
    </citation>
    <scope>IDENTIFICATION</scope>
</reference>
<evidence type="ECO:0000256" key="4">
    <source>
        <dbReference type="ARBA" id="ARBA00022833"/>
    </source>
</evidence>
<evidence type="ECO:0000256" key="5">
    <source>
        <dbReference type="ARBA" id="ARBA00037026"/>
    </source>
</evidence>
<dbReference type="RefSeq" id="XP_023369878.1">
    <property type="nucleotide sequence ID" value="XM_023514110.1"/>
</dbReference>
<evidence type="ECO:0000256" key="3">
    <source>
        <dbReference type="ARBA" id="ARBA00022801"/>
    </source>
</evidence>
<dbReference type="PANTHER" id="PTHR46516">
    <property type="entry name" value="TRNA-SPECIFIC ADENOSINE DEAMINASE 1"/>
    <property type="match status" value="1"/>
</dbReference>
<evidence type="ECO:0000256" key="10">
    <source>
        <dbReference type="ARBA" id="ARBA00041760"/>
    </source>
</evidence>
<dbReference type="CTD" id="23536"/>
<proteinExistence type="inferred from homology"/>
<dbReference type="EMBL" id="AAQR03081502">
    <property type="status" value="NOT_ANNOTATED_CDS"/>
    <property type="molecule type" value="Genomic_DNA"/>
</dbReference>
<evidence type="ECO:0000256" key="9">
    <source>
        <dbReference type="ARBA" id="ARBA00040502"/>
    </source>
</evidence>
<dbReference type="GO" id="GO:0008033">
    <property type="term" value="P:tRNA processing"/>
    <property type="evidence" value="ECO:0007669"/>
    <property type="project" value="UniProtKB-KW"/>
</dbReference>
<evidence type="ECO:0000256" key="12">
    <source>
        <dbReference type="SAM" id="MobiDB-lite"/>
    </source>
</evidence>
<dbReference type="GO" id="GO:0046872">
    <property type="term" value="F:metal ion binding"/>
    <property type="evidence" value="ECO:0007669"/>
    <property type="project" value="UniProtKB-KW"/>
</dbReference>
<evidence type="ECO:0000313" key="15">
    <source>
        <dbReference type="Proteomes" id="UP000005225"/>
    </source>
</evidence>
<dbReference type="OrthoDB" id="10268011at2759"/>
<dbReference type="GO" id="GO:0003723">
    <property type="term" value="F:RNA binding"/>
    <property type="evidence" value="ECO:0007669"/>
    <property type="project" value="Ensembl"/>
</dbReference>
<dbReference type="GO" id="GO:0043829">
    <property type="term" value="F:tRNA-specific adenosine-37 deaminase activity"/>
    <property type="evidence" value="ECO:0007669"/>
    <property type="project" value="UniProtKB-EC"/>
</dbReference>
<reference evidence="14" key="3">
    <citation type="submission" date="2025-09" db="UniProtKB">
        <authorList>
            <consortium name="Ensembl"/>
        </authorList>
    </citation>
    <scope>IDENTIFICATION</scope>
</reference>
<dbReference type="FunCoup" id="H0WT26">
    <property type="interactions" value="2087"/>
</dbReference>
<dbReference type="HOGENOM" id="CLU_005382_5_2_1"/>
<evidence type="ECO:0000259" key="13">
    <source>
        <dbReference type="PROSITE" id="PS50141"/>
    </source>
</evidence>
<dbReference type="Proteomes" id="UP000005225">
    <property type="component" value="Unassembled WGS sequence"/>
</dbReference>
<dbReference type="EC" id="3.5.4.34" evidence="8"/>
<dbReference type="GeneID" id="100954309"/>
<dbReference type="InParanoid" id="H0WT26"/>
<sequence>MWTANEIAQLCYEHYGIRLPKQGKPEPNHEWTLLAAVVKIHSPAVQACDPPDKLVQVTKEVVSMGTGTKCIGQSKMRKSGDVLNDSHAEVIARRSFQRYLLHQLQLAATLKEDSIFVPGTQRGMWKLRPDLLFVFFSSHTPCGDASIIPMLEFEDQPCCIVSRDWATNPSVEASGNLEAPENKKNCEDPDSPVTKRMRLELETPTREVANGAAHHQSFDKQESGLILPSVSSSILTVEELASLTTVAINGAKAVDVHRTGAKCVPGEAGDSRKPGAAYHQVGLLRVKPGRGDRTHSMSCSDKLARWNVLGCQGALLMHFLEEPIYLTAVVIGKCPYSQEAMQRALIERCQNVSTLPKGFGVQELKIQQSDLPFEHSRCAVQAKRADSSGRLVPCGAAISWSAVPEQPLDVTANGFPQGTTKKGIGSLQARSRISKVELFRSFQKLLSSIAEDKWPDSLRVQKLTTYWEYKEAASAYQEAWSALRKQAFASWIRNPPDYHQFK</sequence>
<dbReference type="Pfam" id="PF02137">
    <property type="entry name" value="A_deamin"/>
    <property type="match status" value="1"/>
</dbReference>
<dbReference type="InterPro" id="IPR002466">
    <property type="entry name" value="A_deamin"/>
</dbReference>
<comment type="similarity">
    <text evidence="7">Belongs to the ADAT1 family.</text>
</comment>
<gene>
    <name evidence="14" type="primary">ADAT1</name>
</gene>
<dbReference type="AlphaFoldDB" id="H0WT26"/>
<keyword evidence="3" id="KW-0378">Hydrolase</keyword>
<keyword evidence="15" id="KW-1185">Reference proteome</keyword>
<dbReference type="eggNOG" id="KOG2777">
    <property type="taxonomic scope" value="Eukaryota"/>
</dbReference>
<dbReference type="STRING" id="30611.ENSOGAP00000005275"/>
<keyword evidence="1" id="KW-0819">tRNA processing</keyword>
<organism evidence="14 15">
    <name type="scientific">Otolemur garnettii</name>
    <name type="common">Small-eared galago</name>
    <name type="synonym">Garnett's greater bushbaby</name>
    <dbReference type="NCBI Taxonomy" id="30611"/>
    <lineage>
        <taxon>Eukaryota</taxon>
        <taxon>Metazoa</taxon>
        <taxon>Chordata</taxon>
        <taxon>Craniata</taxon>
        <taxon>Vertebrata</taxon>
        <taxon>Euteleostomi</taxon>
        <taxon>Mammalia</taxon>
        <taxon>Eutheria</taxon>
        <taxon>Euarchontoglires</taxon>
        <taxon>Primates</taxon>
        <taxon>Strepsirrhini</taxon>
        <taxon>Lorisiformes</taxon>
        <taxon>Galagidae</taxon>
        <taxon>Otolemur</taxon>
    </lineage>
</organism>